<accession>A0ABZ0QBJ3</accession>
<protein>
    <submittedName>
        <fullName evidence="2">Uncharacterized protein</fullName>
    </submittedName>
</protein>
<keyword evidence="1" id="KW-1133">Transmembrane helix</keyword>
<evidence type="ECO:0000313" key="3">
    <source>
        <dbReference type="Proteomes" id="UP001304071"/>
    </source>
</evidence>
<proteinExistence type="predicted"/>
<gene>
    <name evidence="2" type="ORF">R8Z52_12530</name>
</gene>
<keyword evidence="1" id="KW-0472">Membrane</keyword>
<reference evidence="2 3" key="1">
    <citation type="submission" date="2023-11" db="EMBL/GenBank/DDBJ databases">
        <title>Plant-associative lifestyle of Vibrio porteresiae and its evolutionary dynamics.</title>
        <authorList>
            <person name="Rameshkumar N."/>
            <person name="Kirti K."/>
        </authorList>
    </citation>
    <scope>NUCLEOTIDE SEQUENCE [LARGE SCALE GENOMIC DNA]</scope>
    <source>
        <strain evidence="2 3">MSSRF30</strain>
    </source>
</reference>
<feature type="transmembrane region" description="Helical" evidence="1">
    <location>
        <begin position="36"/>
        <end position="66"/>
    </location>
</feature>
<dbReference type="EMBL" id="CP138203">
    <property type="protein sequence ID" value="WPC72950.1"/>
    <property type="molecule type" value="Genomic_DNA"/>
</dbReference>
<keyword evidence="3" id="KW-1185">Reference proteome</keyword>
<dbReference type="Proteomes" id="UP001304071">
    <property type="component" value="Chromosome 1"/>
</dbReference>
<name>A0ABZ0QBJ3_9VIBR</name>
<organism evidence="2 3">
    <name type="scientific">Vibrio porteresiae DSM 19223</name>
    <dbReference type="NCBI Taxonomy" id="1123496"/>
    <lineage>
        <taxon>Bacteria</taxon>
        <taxon>Pseudomonadati</taxon>
        <taxon>Pseudomonadota</taxon>
        <taxon>Gammaproteobacteria</taxon>
        <taxon>Vibrionales</taxon>
        <taxon>Vibrionaceae</taxon>
        <taxon>Vibrio</taxon>
    </lineage>
</organism>
<sequence>MSRHEIVFTIHHNRYFESYLCTFWGRVDRVITFGQLLLGTIIFAQVSGTFIYGALVTVLSLFAVVYSPAEKAIKADNQTGKYAQLIALSETMSDEELIEKSNELGLTDSDPIGLFYGPSHLRAAIRLDLDTNYVRPLTRLEKIFAWIGGDLPRP</sequence>
<evidence type="ECO:0000313" key="2">
    <source>
        <dbReference type="EMBL" id="WPC72950.1"/>
    </source>
</evidence>
<keyword evidence="1" id="KW-0812">Transmembrane</keyword>
<dbReference type="RefSeq" id="WP_261892760.1">
    <property type="nucleotide sequence ID" value="NZ_AP024895.1"/>
</dbReference>
<evidence type="ECO:0000256" key="1">
    <source>
        <dbReference type="SAM" id="Phobius"/>
    </source>
</evidence>